<dbReference type="EMBL" id="VUYU01000004">
    <property type="protein sequence ID" value="NHZ33451.1"/>
    <property type="molecule type" value="Genomic_DNA"/>
</dbReference>
<dbReference type="Pfam" id="PF13599">
    <property type="entry name" value="Pentapeptide_4"/>
    <property type="match status" value="1"/>
</dbReference>
<sequence>MDSTDIASEVLAAYERGERCFQGLTICRESFEGQVLEDVVFQDCNLYVDFRHANLRNATFRNGGIKTCDFRDADLSGARFENVSVEGSQYARAKTDGVCWNNNWAYGSISTQDDFDSWIKGHEQ</sequence>
<evidence type="ECO:0000313" key="1">
    <source>
        <dbReference type="EMBL" id="NHZ33451.1"/>
    </source>
</evidence>
<dbReference type="Proteomes" id="UP000785613">
    <property type="component" value="Unassembled WGS sequence"/>
</dbReference>
<keyword evidence="2" id="KW-1185">Reference proteome</keyword>
<evidence type="ECO:0000313" key="2">
    <source>
        <dbReference type="Proteomes" id="UP000785613"/>
    </source>
</evidence>
<comment type="caution">
    <text evidence="1">The sequence shown here is derived from an EMBL/GenBank/DDBJ whole genome shotgun (WGS) entry which is preliminary data.</text>
</comment>
<dbReference type="SUPFAM" id="SSF141571">
    <property type="entry name" value="Pentapeptide repeat-like"/>
    <property type="match status" value="1"/>
</dbReference>
<reference evidence="1 2" key="1">
    <citation type="submission" date="2019-09" db="EMBL/GenBank/DDBJ databases">
        <title>Taxonomy of Antarctic Massilia spp.: description of Massilia rubra sp. nov., Massilia aquatica sp. nov., Massilia mucilaginosa sp. nov., Massilia frigida sp. nov. isolated from streams, lakes and regoliths.</title>
        <authorList>
            <person name="Holochova P."/>
            <person name="Sedlacek I."/>
            <person name="Kralova S."/>
            <person name="Maslanova I."/>
            <person name="Busse H.-J."/>
            <person name="Stankova E."/>
            <person name="Vrbovska V."/>
            <person name="Kovarovic V."/>
            <person name="Bartak M."/>
            <person name="Svec P."/>
            <person name="Pantucek R."/>
        </authorList>
    </citation>
    <scope>NUCLEOTIDE SEQUENCE [LARGE SCALE GENOMIC DNA]</scope>
    <source>
        <strain evidence="1 2">CCM 8692</strain>
    </source>
</reference>
<dbReference type="InterPro" id="IPR001646">
    <property type="entry name" value="5peptide_repeat"/>
</dbReference>
<protein>
    <submittedName>
        <fullName evidence="1">Pentapeptide repeat-containing protein</fullName>
    </submittedName>
</protein>
<proteinExistence type="predicted"/>
<gene>
    <name evidence="1" type="ORF">F0185_07580</name>
</gene>
<accession>A0ABX0LLV9</accession>
<dbReference type="RefSeq" id="WP_167223114.1">
    <property type="nucleotide sequence ID" value="NZ_VUYU01000004.1"/>
</dbReference>
<name>A0ABX0LLV9_9BURK</name>
<organism evidence="1 2">
    <name type="scientific">Massilia rubra</name>
    <dbReference type="NCBI Taxonomy" id="2607910"/>
    <lineage>
        <taxon>Bacteria</taxon>
        <taxon>Pseudomonadati</taxon>
        <taxon>Pseudomonadota</taxon>
        <taxon>Betaproteobacteria</taxon>
        <taxon>Burkholderiales</taxon>
        <taxon>Oxalobacteraceae</taxon>
        <taxon>Telluria group</taxon>
        <taxon>Massilia</taxon>
    </lineage>
</organism>
<dbReference type="Gene3D" id="2.160.20.80">
    <property type="entry name" value="E3 ubiquitin-protein ligase SopA"/>
    <property type="match status" value="1"/>
</dbReference>